<dbReference type="AlphaFoldDB" id="A0A7H8R4P6"/>
<proteinExistence type="predicted"/>
<accession>A0A7H8R4P6</accession>
<dbReference type="CDD" id="cd14686">
    <property type="entry name" value="bZIP"/>
    <property type="match status" value="1"/>
</dbReference>
<evidence type="ECO:0008006" key="4">
    <source>
        <dbReference type="Google" id="ProtNLM"/>
    </source>
</evidence>
<gene>
    <name evidence="2" type="ORF">TRUGW13939_08507</name>
</gene>
<dbReference type="OrthoDB" id="4161589at2759"/>
<evidence type="ECO:0000313" key="2">
    <source>
        <dbReference type="EMBL" id="QKX61359.1"/>
    </source>
</evidence>
<name>A0A7H8R4P6_TALRU</name>
<dbReference type="InterPro" id="IPR021833">
    <property type="entry name" value="DUF3425"/>
</dbReference>
<evidence type="ECO:0000256" key="1">
    <source>
        <dbReference type="SAM" id="MobiDB-lite"/>
    </source>
</evidence>
<keyword evidence="3" id="KW-1185">Reference proteome</keyword>
<dbReference type="PANTHER" id="PTHR37012:SF7">
    <property type="entry name" value="B-ZIP TRANSCRIPTION FACTOR (EUROFUNG)-RELATED"/>
    <property type="match status" value="1"/>
</dbReference>
<feature type="region of interest" description="Disordered" evidence="1">
    <location>
        <begin position="118"/>
        <end position="137"/>
    </location>
</feature>
<dbReference type="PANTHER" id="PTHR37012">
    <property type="entry name" value="B-ZIP TRANSCRIPTION FACTOR (EUROFUNG)-RELATED"/>
    <property type="match status" value="1"/>
</dbReference>
<feature type="region of interest" description="Disordered" evidence="1">
    <location>
        <begin position="1"/>
        <end position="32"/>
    </location>
</feature>
<dbReference type="RefSeq" id="XP_035347534.1">
    <property type="nucleotide sequence ID" value="XM_035491641.1"/>
</dbReference>
<dbReference type="KEGG" id="trg:TRUGW13939_08507"/>
<evidence type="ECO:0000313" key="3">
    <source>
        <dbReference type="Proteomes" id="UP000509510"/>
    </source>
</evidence>
<reference evidence="3" key="1">
    <citation type="submission" date="2020-06" db="EMBL/GenBank/DDBJ databases">
        <title>A chromosome-scale genome assembly of Talaromyces rugulosus W13939.</title>
        <authorList>
            <person name="Wang B."/>
            <person name="Guo L."/>
            <person name="Ye K."/>
            <person name="Wang L."/>
        </authorList>
    </citation>
    <scope>NUCLEOTIDE SEQUENCE [LARGE SCALE GENOMIC DNA]</scope>
    <source>
        <strain evidence="3">W13939</strain>
    </source>
</reference>
<sequence length="393" mass="45292">MSSPKRRETTTIDQGRKRERDRENQRRKRLKERETILGLQNENRNLQQQVRILSQSSTSSEDARHLSDKLREITSENEALKKHVTVVNEFMASSDKVILPLTGITDTKTLSIMFCDGSEQSSNSNSNPRPDTEKASYNNAENSYSQAGRDLLSSSSPSSSREYSTESFTDLSLSNVLSLAEWQRLPVQINTHDCGKPLDFAIRQVRDQSDFAKFCTPYPKVVDLMLGGSLNELANTFFRITSQSVMRRPERLAISWNSYLFSRWTIDPSQENYSRVPPALKPTMMQLLFPHANLIDYIMWPQVRDNLIKHGSKYWQNEVFGLLFCTCRIRGTHNTNFPSFESEDEAFRIDVSLLERASNVHNWVILEAFWKEFPELVEGLDPKAFMITEKDLL</sequence>
<dbReference type="Proteomes" id="UP000509510">
    <property type="component" value="Chromosome IV"/>
</dbReference>
<dbReference type="GeneID" id="55995996"/>
<protein>
    <recommendedName>
        <fullName evidence="4">BZIP domain-containing protein</fullName>
    </recommendedName>
</protein>
<dbReference type="Pfam" id="PF11905">
    <property type="entry name" value="DUF3425"/>
    <property type="match status" value="1"/>
</dbReference>
<dbReference type="EMBL" id="CP055901">
    <property type="protein sequence ID" value="QKX61359.1"/>
    <property type="molecule type" value="Genomic_DNA"/>
</dbReference>
<organism evidence="2 3">
    <name type="scientific">Talaromyces rugulosus</name>
    <name type="common">Penicillium rugulosum</name>
    <dbReference type="NCBI Taxonomy" id="121627"/>
    <lineage>
        <taxon>Eukaryota</taxon>
        <taxon>Fungi</taxon>
        <taxon>Dikarya</taxon>
        <taxon>Ascomycota</taxon>
        <taxon>Pezizomycotina</taxon>
        <taxon>Eurotiomycetes</taxon>
        <taxon>Eurotiomycetidae</taxon>
        <taxon>Eurotiales</taxon>
        <taxon>Trichocomaceae</taxon>
        <taxon>Talaromyces</taxon>
        <taxon>Talaromyces sect. Islandici</taxon>
    </lineage>
</organism>
<feature type="compositionally biased region" description="Basic and acidic residues" evidence="1">
    <location>
        <begin position="1"/>
        <end position="24"/>
    </location>
</feature>